<comment type="caution">
    <text evidence="1">The sequence shown here is derived from an EMBL/GenBank/DDBJ whole genome shotgun (WGS) entry which is preliminary data.</text>
</comment>
<protein>
    <submittedName>
        <fullName evidence="1">Uncharacterized protein</fullName>
    </submittedName>
</protein>
<dbReference type="Proteomes" id="UP001157502">
    <property type="component" value="Chromosome 36"/>
</dbReference>
<organism evidence="1 2">
    <name type="scientific">Dallia pectoralis</name>
    <name type="common">Alaska blackfish</name>
    <dbReference type="NCBI Taxonomy" id="75939"/>
    <lineage>
        <taxon>Eukaryota</taxon>
        <taxon>Metazoa</taxon>
        <taxon>Chordata</taxon>
        <taxon>Craniata</taxon>
        <taxon>Vertebrata</taxon>
        <taxon>Euteleostomi</taxon>
        <taxon>Actinopterygii</taxon>
        <taxon>Neopterygii</taxon>
        <taxon>Teleostei</taxon>
        <taxon>Protacanthopterygii</taxon>
        <taxon>Esociformes</taxon>
        <taxon>Umbridae</taxon>
        <taxon>Dallia</taxon>
    </lineage>
</organism>
<dbReference type="EMBL" id="CM055763">
    <property type="protein sequence ID" value="KAJ7985616.1"/>
    <property type="molecule type" value="Genomic_DNA"/>
</dbReference>
<evidence type="ECO:0000313" key="2">
    <source>
        <dbReference type="Proteomes" id="UP001157502"/>
    </source>
</evidence>
<evidence type="ECO:0000313" key="1">
    <source>
        <dbReference type="EMBL" id="KAJ7985616.1"/>
    </source>
</evidence>
<reference evidence="1" key="1">
    <citation type="submission" date="2021-05" db="EMBL/GenBank/DDBJ databases">
        <authorList>
            <person name="Pan Q."/>
            <person name="Jouanno E."/>
            <person name="Zahm M."/>
            <person name="Klopp C."/>
            <person name="Cabau C."/>
            <person name="Louis A."/>
            <person name="Berthelot C."/>
            <person name="Parey E."/>
            <person name="Roest Crollius H."/>
            <person name="Montfort J."/>
            <person name="Robinson-Rechavi M."/>
            <person name="Bouchez O."/>
            <person name="Lampietro C."/>
            <person name="Lopez Roques C."/>
            <person name="Donnadieu C."/>
            <person name="Postlethwait J."/>
            <person name="Bobe J."/>
            <person name="Dillon D."/>
            <person name="Chandos A."/>
            <person name="von Hippel F."/>
            <person name="Guiguen Y."/>
        </authorList>
    </citation>
    <scope>NUCLEOTIDE SEQUENCE</scope>
    <source>
        <strain evidence="1">YG-Jan2019</strain>
    </source>
</reference>
<gene>
    <name evidence="1" type="ORF">DPEC_G00353920</name>
</gene>
<proteinExistence type="predicted"/>
<keyword evidence="2" id="KW-1185">Reference proteome</keyword>
<name>A0ACC2F2Q2_DALPE</name>
<accession>A0ACC2F2Q2</accession>
<sequence>MYKNPIKDGNNHCNKSLLTDFKEKLIQAIKRIKHEIDECCESESQTYLESVHVERCFDTLEREVHAEFLNLHRFLYEEESTDLQRLKKEREKRVKMLKERERKIAMQGKDLEKAIETLNSKLAEEDSPSLLKEIQDLLKRSNVAFISPPKVDVGIRSGHFVGPIQYRIWKHMKKCIYPNITEVTFDPETAHPLLTLSPSCTSVRFEEKKVICPSSKEDSPSPRRFHYYYSVMGSESFLTGRHYWEVEVGQKTAWRVGVAREDVHRGEMDSCGTSSGLWTLSLKGGLVRACTEPKPTKIPVSIRPVRIGVFLDCEKEEVAFYNAVTMTPLYTFFMGMVPVPLMPFYNPCDSDDGRNLDPLNLFMPSL</sequence>